<evidence type="ECO:0008006" key="3">
    <source>
        <dbReference type="Google" id="ProtNLM"/>
    </source>
</evidence>
<evidence type="ECO:0000313" key="1">
    <source>
        <dbReference type="EMBL" id="BAW17639.1"/>
    </source>
</evidence>
<dbReference type="GO" id="GO:0019441">
    <property type="term" value="P:L-tryptophan catabolic process to kynurenine"/>
    <property type="evidence" value="ECO:0007669"/>
    <property type="project" value="InterPro"/>
</dbReference>
<protein>
    <recommendedName>
        <fullName evidence="3">Arylformamidase</fullName>
    </recommendedName>
</protein>
<reference evidence="1 2" key="1">
    <citation type="journal article" date="2017" name="Infect. Immun.">
        <title>Characterization of the Pathogenicity of Streptococcus intermedius TYG1620 Isolated from a Human Brain Abscess Based on the Complete Genome Sequence with Transcriptome Analysis and Transposon Mutagenesis in a Murine Subcutaneous Abscess Model.</title>
        <authorList>
            <person name="Hasegawa N."/>
            <person name="Sekizuka T."/>
            <person name="Sugi Y."/>
            <person name="Kawakami N."/>
            <person name="Ogasawara Y."/>
            <person name="Kato K."/>
            <person name="Yamashita A."/>
            <person name="Takeuchi F."/>
            <person name="Kuroda M."/>
        </authorList>
    </citation>
    <scope>NUCLEOTIDE SEQUENCE [LARGE SCALE GENOMIC DNA]</scope>
    <source>
        <strain evidence="1 2">TYG1620</strain>
    </source>
</reference>
<sequence>MKIIDLSVEIDNKNPSEEVKTKIKYIPHKKGALLLGLSSIFNRNQKMFVQFPSMLKKILFCRVLNHKSFINNEGLSTEFVRITSHTGTHIDSPYHYSKRGIKISEANLETFYNKGVLFDFSNRELTTPLQLIEVIDYIEKNKIDIQANNIILFYTGASKNYGVKEYLTSYYGISEEVLQFLLSRGIKVIGTDAFSLDQPFDYMNAKYEESGDKRNLWPIHMKGSYDPFFMIEKLNNLDQLVKIENFKIIALPIKLKDASASWSRVVAIVE</sequence>
<dbReference type="Proteomes" id="UP000217792">
    <property type="component" value="Chromosome"/>
</dbReference>
<dbReference type="InterPro" id="IPR007325">
    <property type="entry name" value="KFase/CYL"/>
</dbReference>
<proteinExistence type="predicted"/>
<dbReference type="EMBL" id="AP014880">
    <property type="protein sequence ID" value="BAW17639.1"/>
    <property type="molecule type" value="Genomic_DNA"/>
</dbReference>
<accession>A0AAD1FJZ7</accession>
<dbReference type="Pfam" id="PF04199">
    <property type="entry name" value="Cyclase"/>
    <property type="match status" value="1"/>
</dbReference>
<dbReference type="Gene3D" id="3.50.30.50">
    <property type="entry name" value="Putative cyclase"/>
    <property type="match status" value="1"/>
</dbReference>
<dbReference type="GO" id="GO:0004061">
    <property type="term" value="F:arylformamidase activity"/>
    <property type="evidence" value="ECO:0007669"/>
    <property type="project" value="InterPro"/>
</dbReference>
<organism evidence="1 2">
    <name type="scientific">Streptococcus intermedius</name>
    <dbReference type="NCBI Taxonomy" id="1338"/>
    <lineage>
        <taxon>Bacteria</taxon>
        <taxon>Bacillati</taxon>
        <taxon>Bacillota</taxon>
        <taxon>Bacilli</taxon>
        <taxon>Lactobacillales</taxon>
        <taxon>Streptococcaceae</taxon>
        <taxon>Streptococcus</taxon>
        <taxon>Streptococcus anginosus group</taxon>
    </lineage>
</organism>
<dbReference type="PANTHER" id="PTHR31118:SF12">
    <property type="entry name" value="CYCLASE-LIKE PROTEIN 2"/>
    <property type="match status" value="1"/>
</dbReference>
<gene>
    <name evidence="1" type="ORF">SITYG_16600</name>
</gene>
<dbReference type="SUPFAM" id="SSF102198">
    <property type="entry name" value="Putative cyclase"/>
    <property type="match status" value="1"/>
</dbReference>
<dbReference type="AlphaFoldDB" id="A0AAD1FJZ7"/>
<name>A0AAD1FJZ7_STRIT</name>
<dbReference type="RefSeq" id="WP_096363136.1">
    <property type="nucleotide sequence ID" value="NZ_AP014880.1"/>
</dbReference>
<evidence type="ECO:0000313" key="2">
    <source>
        <dbReference type="Proteomes" id="UP000217792"/>
    </source>
</evidence>
<dbReference type="InterPro" id="IPR037175">
    <property type="entry name" value="KFase_sf"/>
</dbReference>
<dbReference type="PANTHER" id="PTHR31118">
    <property type="entry name" value="CYCLASE-LIKE PROTEIN 2"/>
    <property type="match status" value="1"/>
</dbReference>